<evidence type="ECO:0000256" key="3">
    <source>
        <dbReference type="ARBA" id="ARBA00016301"/>
    </source>
</evidence>
<proteinExistence type="inferred from homology"/>
<evidence type="ECO:0000256" key="7">
    <source>
        <dbReference type="ARBA" id="ARBA00048641"/>
    </source>
</evidence>
<dbReference type="EMBL" id="GFXV01005337">
    <property type="protein sequence ID" value="MBW17142.1"/>
    <property type="molecule type" value="Transcribed_RNA"/>
</dbReference>
<evidence type="ECO:0000259" key="10">
    <source>
        <dbReference type="Pfam" id="PF22624"/>
    </source>
</evidence>
<protein>
    <recommendedName>
        <fullName evidence="3">L-aminoadipate-semialdehyde dehydrogenase-phosphopantetheinyl transferase</fullName>
        <ecNumber evidence="2">2.7.8.7</ecNumber>
    </recommendedName>
    <alternativeName>
        <fullName evidence="5">4'-phosphopantetheinyl transferase</fullName>
    </alternativeName>
    <alternativeName>
        <fullName evidence="6">Alpha-aminoadipic semialdehyde dehydrogenase-phosphopantetheinyl transferase</fullName>
    </alternativeName>
</protein>
<name>A0A2H8TU92_9HEMI</name>
<gene>
    <name evidence="11" type="primary">aasdhppt</name>
</gene>
<dbReference type="InterPro" id="IPR037143">
    <property type="entry name" value="4-PPantetheinyl_Trfase_dom_sf"/>
</dbReference>
<evidence type="ECO:0000256" key="8">
    <source>
        <dbReference type="ARBA" id="ARBA00048794"/>
    </source>
</evidence>
<evidence type="ECO:0000256" key="1">
    <source>
        <dbReference type="ARBA" id="ARBA00006195"/>
    </source>
</evidence>
<dbReference type="InterPro" id="IPR055066">
    <property type="entry name" value="AASDHPPT_N"/>
</dbReference>
<dbReference type="GO" id="GO:0008897">
    <property type="term" value="F:holo-[acyl-carrier-protein] synthase activity"/>
    <property type="evidence" value="ECO:0007669"/>
    <property type="project" value="UniProtKB-EC"/>
</dbReference>
<dbReference type="InterPro" id="IPR008278">
    <property type="entry name" value="4-PPantetheinyl_Trfase_dom"/>
</dbReference>
<dbReference type="AlphaFoldDB" id="A0A2H8TU92"/>
<organism evidence="11">
    <name type="scientific">Melanaphis sacchari</name>
    <dbReference type="NCBI Taxonomy" id="742174"/>
    <lineage>
        <taxon>Eukaryota</taxon>
        <taxon>Metazoa</taxon>
        <taxon>Ecdysozoa</taxon>
        <taxon>Arthropoda</taxon>
        <taxon>Hexapoda</taxon>
        <taxon>Insecta</taxon>
        <taxon>Pterygota</taxon>
        <taxon>Neoptera</taxon>
        <taxon>Paraneoptera</taxon>
        <taxon>Hemiptera</taxon>
        <taxon>Sternorrhyncha</taxon>
        <taxon>Aphidomorpha</taxon>
        <taxon>Aphidoidea</taxon>
        <taxon>Aphididae</taxon>
        <taxon>Aphidini</taxon>
        <taxon>Melanaphis</taxon>
    </lineage>
</organism>
<keyword evidence="4 11" id="KW-0808">Transferase</keyword>
<dbReference type="InterPro" id="IPR050559">
    <property type="entry name" value="P-Pant_transferase_sf"/>
</dbReference>
<comment type="similarity">
    <text evidence="1">Belongs to the P-Pant transferase superfamily. AcpS family.</text>
</comment>
<dbReference type="GO" id="GO:0019878">
    <property type="term" value="P:lysine biosynthetic process via aminoadipic acid"/>
    <property type="evidence" value="ECO:0007669"/>
    <property type="project" value="TreeGrafter"/>
</dbReference>
<dbReference type="GO" id="GO:0005829">
    <property type="term" value="C:cytosol"/>
    <property type="evidence" value="ECO:0007669"/>
    <property type="project" value="TreeGrafter"/>
</dbReference>
<reference evidence="11" key="1">
    <citation type="submission" date="2017-10" db="EMBL/GenBank/DDBJ databases">
        <title>Transcriptome Assembly of Sugarcane Aphid Adults.</title>
        <authorList>
            <person name="Scully E.D."/>
            <person name="Palmer N.A."/>
            <person name="Geib S.M."/>
            <person name="Sarath G."/>
            <person name="Sattler S.E."/>
        </authorList>
    </citation>
    <scope>NUCLEOTIDE SEQUENCE</scope>
    <source>
        <tissue evidence="11">Whole body</tissue>
    </source>
</reference>
<dbReference type="SUPFAM" id="SSF56214">
    <property type="entry name" value="4'-phosphopantetheinyl transferase"/>
    <property type="match status" value="2"/>
</dbReference>
<dbReference type="EC" id="2.7.8.7" evidence="2"/>
<comment type="catalytic activity">
    <reaction evidence="7">
        <text>apo-[ACP] + CoA = holo-[ACP] + adenosine 3',5'-bisphosphate + H(+)</text>
        <dbReference type="Rhea" id="RHEA:12068"/>
        <dbReference type="Rhea" id="RHEA-COMP:9685"/>
        <dbReference type="Rhea" id="RHEA-COMP:9690"/>
        <dbReference type="ChEBI" id="CHEBI:15378"/>
        <dbReference type="ChEBI" id="CHEBI:29999"/>
        <dbReference type="ChEBI" id="CHEBI:57287"/>
        <dbReference type="ChEBI" id="CHEBI:58343"/>
        <dbReference type="ChEBI" id="CHEBI:64479"/>
        <dbReference type="EC" id="2.7.8.7"/>
    </reaction>
    <physiologicalReaction direction="left-to-right" evidence="7">
        <dbReference type="Rhea" id="RHEA:12069"/>
    </physiologicalReaction>
</comment>
<evidence type="ECO:0000313" key="11">
    <source>
        <dbReference type="EMBL" id="MBW17142.1"/>
    </source>
</evidence>
<dbReference type="Pfam" id="PF22624">
    <property type="entry name" value="AASDHPPT_N"/>
    <property type="match status" value="1"/>
</dbReference>
<feature type="domain" description="4'-phosphopantetheinyl transferase N-terminal" evidence="10">
    <location>
        <begin position="29"/>
        <end position="120"/>
    </location>
</feature>
<sequence>MHVIFKKFAQYNSTMTTSNRVRWVFDCGNWFPSESDWSKASRSIQLEEKERIGRFVFKRDAKRSIIGQLMIRKFLSEATHLPWSQIKTKRDLNNKPIIEGFNLNFNVSHDGNLVVLAGEENISVGIDVMKNCYRGGKTLNEFFRLMHRNFHLNEWAYINKGTDMKKISSFYRFWCLKESYVKATGTGLTIDLKKICFVPKNELKKDLILNDTKLFIDNKLMSDWSFHEYLYDDYTITVCIKGCITPVNFKLITFQDLISNAEMITEEDEQYCKLYLNKEEEP</sequence>
<accession>A0A2H8TU92</accession>
<dbReference type="FunFam" id="3.90.470.20:FF:000003">
    <property type="entry name" value="L-aminoadipate-semialdehyde dehydrogenase-phosphopantetheinyl transferase"/>
    <property type="match status" value="1"/>
</dbReference>
<evidence type="ECO:0000256" key="5">
    <source>
        <dbReference type="ARBA" id="ARBA00030484"/>
    </source>
</evidence>
<evidence type="ECO:0000256" key="6">
    <source>
        <dbReference type="ARBA" id="ARBA00033443"/>
    </source>
</evidence>
<dbReference type="PANTHER" id="PTHR12215">
    <property type="entry name" value="PHOSPHOPANTETHEINE TRANSFERASE"/>
    <property type="match status" value="1"/>
</dbReference>
<dbReference type="PANTHER" id="PTHR12215:SF10">
    <property type="entry name" value="L-AMINOADIPATE-SEMIALDEHYDE DEHYDROGENASE-PHOSPHOPANTETHEINYL TRANSFERASE"/>
    <property type="match status" value="1"/>
</dbReference>
<evidence type="ECO:0000256" key="4">
    <source>
        <dbReference type="ARBA" id="ARBA00022679"/>
    </source>
</evidence>
<evidence type="ECO:0000259" key="9">
    <source>
        <dbReference type="Pfam" id="PF01648"/>
    </source>
</evidence>
<evidence type="ECO:0000256" key="2">
    <source>
        <dbReference type="ARBA" id="ARBA00013172"/>
    </source>
</evidence>
<feature type="domain" description="4'-phosphopantetheinyl transferase" evidence="9">
    <location>
        <begin position="123"/>
        <end position="239"/>
    </location>
</feature>
<dbReference type="GO" id="GO:0000287">
    <property type="term" value="F:magnesium ion binding"/>
    <property type="evidence" value="ECO:0007669"/>
    <property type="project" value="InterPro"/>
</dbReference>
<comment type="catalytic activity">
    <reaction evidence="8">
        <text>apo-[ACP] + acetyl-CoA = acetyl-[ACP] + adenosine 3',5'-bisphosphate + H(+)</text>
        <dbReference type="Rhea" id="RHEA:46564"/>
        <dbReference type="Rhea" id="RHEA-COMP:9621"/>
        <dbReference type="Rhea" id="RHEA-COMP:9690"/>
        <dbReference type="ChEBI" id="CHEBI:15378"/>
        <dbReference type="ChEBI" id="CHEBI:29999"/>
        <dbReference type="ChEBI" id="CHEBI:57288"/>
        <dbReference type="ChEBI" id="CHEBI:58343"/>
        <dbReference type="ChEBI" id="CHEBI:78446"/>
    </reaction>
    <physiologicalReaction direction="left-to-right" evidence="8">
        <dbReference type="Rhea" id="RHEA:46565"/>
    </physiologicalReaction>
</comment>
<dbReference type="Pfam" id="PF01648">
    <property type="entry name" value="ACPS"/>
    <property type="match status" value="1"/>
</dbReference>
<dbReference type="Gene3D" id="3.90.470.20">
    <property type="entry name" value="4'-phosphopantetheinyl transferase domain"/>
    <property type="match status" value="2"/>
</dbReference>